<dbReference type="AlphaFoldDB" id="A0A3M6QZT0"/>
<dbReference type="Proteomes" id="UP000278006">
    <property type="component" value="Unassembled WGS sequence"/>
</dbReference>
<dbReference type="InterPro" id="IPR000868">
    <property type="entry name" value="Isochorismatase-like_dom"/>
</dbReference>
<dbReference type="PANTHER" id="PTHR14119">
    <property type="entry name" value="HYDROLASE"/>
    <property type="match status" value="1"/>
</dbReference>
<dbReference type="PANTHER" id="PTHR14119:SF3">
    <property type="entry name" value="ISOCHORISMATASE DOMAIN-CONTAINING PROTEIN 2"/>
    <property type="match status" value="1"/>
</dbReference>
<evidence type="ECO:0000313" key="2">
    <source>
        <dbReference type="EMBL" id="RMX08461.1"/>
    </source>
</evidence>
<comment type="caution">
    <text evidence="2">The sequence shown here is derived from an EMBL/GenBank/DDBJ whole genome shotgun (WGS) entry which is preliminary data.</text>
</comment>
<feature type="domain" description="Isochorismatase-like" evidence="1">
    <location>
        <begin position="117"/>
        <end position="181"/>
    </location>
</feature>
<dbReference type="Pfam" id="PF00857">
    <property type="entry name" value="Isochorismatase"/>
    <property type="match status" value="1"/>
</dbReference>
<evidence type="ECO:0000259" key="1">
    <source>
        <dbReference type="Pfam" id="PF00857"/>
    </source>
</evidence>
<evidence type="ECO:0000313" key="3">
    <source>
        <dbReference type="Proteomes" id="UP000278006"/>
    </source>
</evidence>
<dbReference type="InterPro" id="IPR036380">
    <property type="entry name" value="Isochorismatase-like_sf"/>
</dbReference>
<proteinExistence type="predicted"/>
<dbReference type="Gene3D" id="3.40.50.850">
    <property type="entry name" value="Isochorismatase-like"/>
    <property type="match status" value="1"/>
</dbReference>
<dbReference type="EMBL" id="RDQO01000001">
    <property type="protein sequence ID" value="RMX08461.1"/>
    <property type="molecule type" value="Genomic_DNA"/>
</dbReference>
<sequence length="204" mass="22770">MLLSAEQSQLVLVDYQERLMPVIHEGAWVLENARRLAQLAALFKVPCWGTEQNPARLGENDAALKALCQQTVGKMHFGAFEEPGLSELLRKPAAQAPQGNARSLPRHLQKPRQQAQPAREQILIAGCEAHVCLLQTALGLLAEEEWEVWVVTDACSSRTERNRDAAFDRLAAAGAELVTTEMVAFEWCRSAEQPEFKRMLELVK</sequence>
<accession>A0A3M6QZT0</accession>
<keyword evidence="3" id="KW-1185">Reference proteome</keyword>
<protein>
    <submittedName>
        <fullName evidence="2">Isochorismatase family protein</fullName>
    </submittedName>
</protein>
<gene>
    <name evidence="2" type="ORF">D8I35_05110</name>
</gene>
<dbReference type="OrthoDB" id="9796958at2"/>
<dbReference type="SUPFAM" id="SSF52499">
    <property type="entry name" value="Isochorismatase-like hydrolases"/>
    <property type="match status" value="1"/>
</dbReference>
<reference evidence="2 3" key="1">
    <citation type="submission" date="2018-10" db="EMBL/GenBank/DDBJ databases">
        <title>Draft genome of Cortibacter populi DSM10536.</title>
        <authorList>
            <person name="Bernier A.-M."/>
            <person name="Bernard K."/>
        </authorList>
    </citation>
    <scope>NUCLEOTIDE SEQUENCE [LARGE SCALE GENOMIC DNA]</scope>
    <source>
        <strain evidence="2 3">DSM 105136</strain>
    </source>
</reference>
<organism evidence="2 3">
    <name type="scientific">Corticibacter populi</name>
    <dbReference type="NCBI Taxonomy" id="1550736"/>
    <lineage>
        <taxon>Bacteria</taxon>
        <taxon>Pseudomonadati</taxon>
        <taxon>Pseudomonadota</taxon>
        <taxon>Betaproteobacteria</taxon>
        <taxon>Burkholderiales</taxon>
        <taxon>Comamonadaceae</taxon>
        <taxon>Corticibacter</taxon>
    </lineage>
</organism>
<name>A0A3M6QZT0_9BURK</name>
<dbReference type="InterPro" id="IPR050993">
    <property type="entry name" value="Isochorismatase_domain"/>
</dbReference>
<dbReference type="RefSeq" id="WP_122226587.1">
    <property type="nucleotide sequence ID" value="NZ_RDQO01000001.1"/>
</dbReference>